<gene>
    <name evidence="1" type="ORF">NL394_24025</name>
</gene>
<dbReference type="RefSeq" id="WP_264398962.1">
    <property type="nucleotide sequence ID" value="NZ_CP101184.1"/>
</dbReference>
<accession>A0AAX3EQX6</accession>
<evidence type="ECO:0000313" key="2">
    <source>
        <dbReference type="Proteomes" id="UP001163293"/>
    </source>
</evidence>
<sequence length="402" mass="44772">MSWTDINDRFTDYVDILQPRNVAEYLATQEWACLADKPFGQLWALPNQPTGQLSSVVLPKDPTGADYYPRINETLTLLTKILGMNASELAEAVSSVHADLFFVRVDQSMQDGTIPLRQAAKLLENIDQMIKSAALSAFNPYHSGRGGIPGQVRDFLEEDVRMGHTKRGSFIITVAARHDELMPKVETRKLSAQPLPKVDVSETYTRHVMTTLSTALDATRRHISAGRDFMDLEQAVEAGVRLPMVEALSDMGSTKGLRALDMSFNWSQSQPHPKPEVASEVIFDVGNLEKLEGLRSRFSREVVPQDETIVGPVTELRRGEHHDPKMESGEVVIRADIEGRLRKVKVELSGEDYDWAILAHRERLPFTVSGNLGKKGNSWALTGNVVADTSFLRHRQTGNTAI</sequence>
<reference evidence="1" key="1">
    <citation type="submission" date="2022-07" db="EMBL/GenBank/DDBJ databases">
        <authorList>
            <person name="Wu T."/>
        </authorList>
    </citation>
    <scope>NUCLEOTIDE SEQUENCE</scope>
    <source>
        <strain evidence="1">SD-1</strain>
        <plasmid evidence="1">unnamed7</plasmid>
    </source>
</reference>
<keyword evidence="1" id="KW-0614">Plasmid</keyword>
<protein>
    <submittedName>
        <fullName evidence="1">Uncharacterized protein</fullName>
    </submittedName>
</protein>
<proteinExistence type="predicted"/>
<dbReference type="EMBL" id="CP101192">
    <property type="protein sequence ID" value="UYW00262.1"/>
    <property type="molecule type" value="Genomic_DNA"/>
</dbReference>
<keyword evidence="2" id="KW-1185">Reference proteome</keyword>
<geneLocation type="plasmid" evidence="1 2">
    <name>unnamed7</name>
</geneLocation>
<evidence type="ECO:0000313" key="1">
    <source>
        <dbReference type="EMBL" id="UYW00262.1"/>
    </source>
</evidence>
<dbReference type="Proteomes" id="UP001163293">
    <property type="component" value="Plasmid unnamed7"/>
</dbReference>
<dbReference type="AlphaFoldDB" id="A0AAX3EQX6"/>
<name>A0AAX3EQX6_PAEUR</name>
<organism evidence="1 2">
    <name type="scientific">Paenarthrobacter ureafaciens</name>
    <dbReference type="NCBI Taxonomy" id="37931"/>
    <lineage>
        <taxon>Bacteria</taxon>
        <taxon>Bacillati</taxon>
        <taxon>Actinomycetota</taxon>
        <taxon>Actinomycetes</taxon>
        <taxon>Micrococcales</taxon>
        <taxon>Micrococcaceae</taxon>
        <taxon>Paenarthrobacter</taxon>
    </lineage>
</organism>